<dbReference type="STRING" id="327505.A0A2H3G655"/>
<feature type="domain" description="Alpha/beta hydrolase fold-3" evidence="2">
    <location>
        <begin position="98"/>
        <end position="310"/>
    </location>
</feature>
<proteinExistence type="predicted"/>
<dbReference type="InterPro" id="IPR050300">
    <property type="entry name" value="GDXG_lipolytic_enzyme"/>
</dbReference>
<reference evidence="3 4" key="2">
    <citation type="journal article" date="2017" name="Sci. Rep.">
        <title>A mobile pathogenicity chromosome in Fusarium oxysporum for infection of multiple cucurbit species.</title>
        <authorList>
            <person name="van Dam P."/>
            <person name="Fokkens L."/>
            <person name="Ayukawa Y."/>
            <person name="van der Gragt M."/>
            <person name="Ter Horst A."/>
            <person name="Brankovics B."/>
            <person name="Houterman P.M."/>
            <person name="Arie T."/>
            <person name="Rep M."/>
        </authorList>
    </citation>
    <scope>NUCLEOTIDE SEQUENCE [LARGE SCALE GENOMIC DNA]</scope>
    <source>
        <strain evidence="3 4">Forc016</strain>
    </source>
</reference>
<dbReference type="AlphaFoldDB" id="A0A2H3G655"/>
<comment type="caution">
    <text evidence="3">The sequence shown here is derived from an EMBL/GenBank/DDBJ whole genome shotgun (WGS) entry which is preliminary data.</text>
</comment>
<evidence type="ECO:0000256" key="1">
    <source>
        <dbReference type="ARBA" id="ARBA00022801"/>
    </source>
</evidence>
<keyword evidence="1" id="KW-0378">Hydrolase</keyword>
<dbReference type="PANTHER" id="PTHR48081:SF8">
    <property type="entry name" value="ALPHA_BETA HYDROLASE FOLD-3 DOMAIN-CONTAINING PROTEIN-RELATED"/>
    <property type="match status" value="1"/>
</dbReference>
<dbReference type="GO" id="GO:0016787">
    <property type="term" value="F:hydrolase activity"/>
    <property type="evidence" value="ECO:0007669"/>
    <property type="project" value="UniProtKB-KW"/>
</dbReference>
<protein>
    <recommendedName>
        <fullName evidence="2">Alpha/beta hydrolase fold-3 domain-containing protein</fullName>
    </recommendedName>
</protein>
<evidence type="ECO:0000313" key="3">
    <source>
        <dbReference type="EMBL" id="PCD22334.1"/>
    </source>
</evidence>
<dbReference type="EMBL" id="MABQ02000012">
    <property type="protein sequence ID" value="PCD22334.1"/>
    <property type="molecule type" value="Genomic_DNA"/>
</dbReference>
<organism evidence="3 4">
    <name type="scientific">Fusarium oxysporum f. sp. radicis-cucumerinum</name>
    <dbReference type="NCBI Taxonomy" id="327505"/>
    <lineage>
        <taxon>Eukaryota</taxon>
        <taxon>Fungi</taxon>
        <taxon>Dikarya</taxon>
        <taxon>Ascomycota</taxon>
        <taxon>Pezizomycotina</taxon>
        <taxon>Sordariomycetes</taxon>
        <taxon>Hypocreomycetidae</taxon>
        <taxon>Hypocreales</taxon>
        <taxon>Nectriaceae</taxon>
        <taxon>Fusarium</taxon>
        <taxon>Fusarium oxysporum species complex</taxon>
    </lineage>
</organism>
<dbReference type="PANTHER" id="PTHR48081">
    <property type="entry name" value="AB HYDROLASE SUPERFAMILY PROTEIN C4A8.06C"/>
    <property type="match status" value="1"/>
</dbReference>
<dbReference type="Gene3D" id="3.40.50.1820">
    <property type="entry name" value="alpha/beta hydrolase"/>
    <property type="match status" value="1"/>
</dbReference>
<dbReference type="InterPro" id="IPR013094">
    <property type="entry name" value="AB_hydrolase_3"/>
</dbReference>
<dbReference type="Pfam" id="PF07859">
    <property type="entry name" value="Abhydrolase_3"/>
    <property type="match status" value="1"/>
</dbReference>
<evidence type="ECO:0000313" key="4">
    <source>
        <dbReference type="Proteomes" id="UP000219602"/>
    </source>
</evidence>
<name>A0A2H3G655_FUSOX</name>
<dbReference type="InterPro" id="IPR029058">
    <property type="entry name" value="AB_hydrolase_fold"/>
</dbReference>
<dbReference type="SUPFAM" id="SSF53474">
    <property type="entry name" value="alpha/beta-Hydrolases"/>
    <property type="match status" value="1"/>
</dbReference>
<sequence>MSTKRIRNLKQQWLTDIAPHLPDSPPSDAPVNYKRVRETMGKMKEGKDRALDTMWKHLKEDVQVQNIQIPLRDGHLAELRILKPVSLGSGSLPVYYSLHGGAFIAGNNDTEELINRQLAAAPGVVIFSLDYRLAPEHDVVDIIFKDAEDGLKWVHAHAAEYGGDVAAGIILGGTSVGGGMATMLAYRSKGLGISVKGVIGRQPALIMNFETKPEWEGKRRSLEENADAPMINKDFIIKIDGLLNIPKAKHTDPWNFPIWAANLEVMPPTYLVGAGCDPFADDVLLYSELLTKAGVPNKVKVYEGMPHGFHSFHALQEARDEMQETAEGLKWLLQLSKSK</sequence>
<accession>A0A2H3G655</accession>
<dbReference type="Proteomes" id="UP000219602">
    <property type="component" value="Chromosome RC"/>
</dbReference>
<reference evidence="3 4" key="1">
    <citation type="journal article" date="2016" name="Environ. Microbiol.">
        <title>Effector profiles distinguish formae speciales of Fusarium oxysporum.</title>
        <authorList>
            <person name="van Dam P."/>
            <person name="Fokkens L."/>
            <person name="Schmidt S.M."/>
            <person name="Linmans J.H."/>
            <person name="Kistler H.C."/>
            <person name="Ma L.J."/>
            <person name="Rep M."/>
        </authorList>
    </citation>
    <scope>NUCLEOTIDE SEQUENCE [LARGE SCALE GENOMIC DNA]</scope>
    <source>
        <strain evidence="3 4">Forc016</strain>
    </source>
</reference>
<evidence type="ECO:0000259" key="2">
    <source>
        <dbReference type="Pfam" id="PF07859"/>
    </source>
</evidence>
<gene>
    <name evidence="3" type="ORF">AU210_016123</name>
</gene>